<evidence type="ECO:0000256" key="1">
    <source>
        <dbReference type="ARBA" id="ARBA00004123"/>
    </source>
</evidence>
<feature type="compositionally biased region" description="Basic and acidic residues" evidence="4">
    <location>
        <begin position="536"/>
        <end position="545"/>
    </location>
</feature>
<dbReference type="GO" id="GO:0008139">
    <property type="term" value="F:nuclear localization sequence binding"/>
    <property type="evidence" value="ECO:0007669"/>
    <property type="project" value="TreeGrafter"/>
</dbReference>
<evidence type="ECO:0000259" key="5">
    <source>
        <dbReference type="Pfam" id="PF08604"/>
    </source>
</evidence>
<feature type="compositionally biased region" description="Low complexity" evidence="4">
    <location>
        <begin position="759"/>
        <end position="772"/>
    </location>
</feature>
<keyword evidence="3" id="KW-0539">Nucleus</keyword>
<feature type="region of interest" description="Disordered" evidence="4">
    <location>
        <begin position="227"/>
        <end position="324"/>
    </location>
</feature>
<feature type="domain" description="Nucleoporin Nup153 N-terminal" evidence="5">
    <location>
        <begin position="62"/>
        <end position="401"/>
    </location>
</feature>
<comment type="subcellular location">
    <subcellularLocation>
        <location evidence="1">Nucleus</location>
    </subcellularLocation>
</comment>
<evidence type="ECO:0000256" key="4">
    <source>
        <dbReference type="SAM" id="MobiDB-lite"/>
    </source>
</evidence>
<feature type="region of interest" description="Disordered" evidence="4">
    <location>
        <begin position="337"/>
        <end position="366"/>
    </location>
</feature>
<evidence type="ECO:0000256" key="2">
    <source>
        <dbReference type="ARBA" id="ARBA00022448"/>
    </source>
</evidence>
<dbReference type="InterPro" id="IPR026054">
    <property type="entry name" value="Nucleoporin"/>
</dbReference>
<sequence>MGSVFQFGSSATNFNFTNNNPSGVFTFGASASTPAASAQPSGSGGFQFSQSPAAFTMGSNGKNSFSSSGTSVSGRKIKTATVFGTLSPSLGNFSVLKTSQFGDSPFYPGKTTYGGAAAAVRQSKLQNTPYQAPVRRQMKAKQLNTQSYGVTSLTARRILQSLEKMSSPLLDAKRISSVFSSLNSPLDRSGIDTTTDFQARREKVDSQPPPVQRLMIPKPVSRAANRAVYFKPARTPSGELRRTSQRIGKKRSTGYESNMTPGQSREQRESGSSYPDCSVSAANGLSSGGGGGGGKMRRERTRFVASEPQEEEGTEVPVLPKNSLPITGSSVPTFSFSSSVITTSSPSPTSPSQSLTNQVQMTSPNSTGSPLFRFSCPIIKSTEADVLPPSSILKVASFYVPQLDLHLVCPSSAPFQFGVSSLGQQEKKEEPPKAPSAAFSFDSGVINPPPAAADTTATSESQSSFSFGTTDTKSASVAPFTCQTSEAKKEESPASKGGFTFGSAEPAPLPPASFALGRTEEKQQEPVTSTSLVLGKKADSGEPKRPPVFSFGNSEQTKDEGSSKSTFSFSLAKPPEKESEQPTKATFAFGARTSTTADQGTAKPVFSFLNNSSSNSSTPATSAAGGIFGSSTASSSAPAAASVFGQASSPVSSSAFGDSAESGTSQSLLFSRESKPATTSSAGTAVAPFVFGPGASSSDTAASGFSFGAPTTSSSAGPSFVFGTGPSAPSASPAFGANQTPTFAQSQGASQPNPPRFGSVSSSAALFSAASQPAPPTFGTVSSSSQPPVFGQQPGQSAFGSGTAPNSSSVFQFGSSATNLNFTKNNASGVFTIGANASTPSASAQPSGSRGFQFSQSPSAFTVWSSGKNSFSSSATSVSGRKIKTAVRCRK</sequence>
<dbReference type="PANTHER" id="PTHR23193:SF23">
    <property type="entry name" value="NUCLEAR PORE COMPLEX PROTEIN NUP153"/>
    <property type="match status" value="1"/>
</dbReference>
<keyword evidence="6" id="KW-1185">Reference proteome</keyword>
<dbReference type="InterPro" id="IPR013913">
    <property type="entry name" value="Nup153_N"/>
</dbReference>
<dbReference type="RefSeq" id="XP_023977671.1">
    <property type="nucleotide sequence ID" value="XM_024121903.2"/>
</dbReference>
<dbReference type="GO" id="GO:0006405">
    <property type="term" value="P:RNA export from nucleus"/>
    <property type="evidence" value="ECO:0007669"/>
    <property type="project" value="TreeGrafter"/>
</dbReference>
<evidence type="ECO:0000313" key="6">
    <source>
        <dbReference type="Proteomes" id="UP000248484"/>
    </source>
</evidence>
<feature type="compositionally biased region" description="Basic residues" evidence="4">
    <location>
        <begin position="243"/>
        <end position="252"/>
    </location>
</feature>
<evidence type="ECO:0000313" key="7">
    <source>
        <dbReference type="RefSeq" id="XP_023977671.1"/>
    </source>
</evidence>
<dbReference type="Pfam" id="PF08604">
    <property type="entry name" value="Nup153"/>
    <property type="match status" value="1"/>
</dbReference>
<proteinExistence type="predicted"/>
<feature type="compositionally biased region" description="Polar residues" evidence="4">
    <location>
        <begin position="737"/>
        <end position="751"/>
    </location>
</feature>
<gene>
    <name evidence="7" type="primary">LOC112064336</name>
</gene>
<dbReference type="OrthoDB" id="79830at2759"/>
<feature type="compositionally biased region" description="Polar residues" evidence="4">
    <location>
        <begin position="645"/>
        <end position="669"/>
    </location>
</feature>
<dbReference type="STRING" id="9755.ENSPCTP00005018642"/>
<dbReference type="InParanoid" id="A0A2Y9SG51"/>
<feature type="region of interest" description="Disordered" evidence="4">
    <location>
        <begin position="422"/>
        <end position="689"/>
    </location>
</feature>
<dbReference type="AlphaFoldDB" id="A0A2Y9SG51"/>
<feature type="compositionally biased region" description="Polar residues" evidence="4">
    <location>
        <begin position="701"/>
        <end position="717"/>
    </location>
</feature>
<dbReference type="GO" id="GO:0006606">
    <property type="term" value="P:protein import into nucleus"/>
    <property type="evidence" value="ECO:0007669"/>
    <property type="project" value="TreeGrafter"/>
</dbReference>
<feature type="compositionally biased region" description="Polar residues" evidence="4">
    <location>
        <begin position="459"/>
        <end position="485"/>
    </location>
</feature>
<reference evidence="7" key="1">
    <citation type="submission" date="2025-08" db="UniProtKB">
        <authorList>
            <consortium name="RefSeq"/>
        </authorList>
    </citation>
    <scope>IDENTIFICATION</scope>
    <source>
        <tissue evidence="7">Muscle</tissue>
    </source>
</reference>
<dbReference type="GO" id="GO:0005643">
    <property type="term" value="C:nuclear pore"/>
    <property type="evidence" value="ECO:0007669"/>
    <property type="project" value="TreeGrafter"/>
</dbReference>
<feature type="compositionally biased region" description="Low complexity" evidence="4">
    <location>
        <begin position="337"/>
        <end position="354"/>
    </location>
</feature>
<accession>A0A2Y9SG51</accession>
<evidence type="ECO:0000256" key="3">
    <source>
        <dbReference type="ARBA" id="ARBA00023242"/>
    </source>
</evidence>
<feature type="compositionally biased region" description="Polar residues" evidence="4">
    <location>
        <begin position="779"/>
        <end position="806"/>
    </location>
</feature>
<dbReference type="Pfam" id="PF10599">
    <property type="entry name" value="Nup_retrotrp_bd"/>
    <property type="match status" value="1"/>
</dbReference>
<feature type="compositionally biased region" description="Polar residues" evidence="4">
    <location>
        <begin position="254"/>
        <end position="285"/>
    </location>
</feature>
<dbReference type="GeneID" id="112064336"/>
<name>A0A2Y9SG51_PHYMC</name>
<feature type="region of interest" description="Disordered" evidence="4">
    <location>
        <begin position="701"/>
        <end position="806"/>
    </location>
</feature>
<dbReference type="InterPro" id="IPR018892">
    <property type="entry name" value="Retro-transposon_transp_CS"/>
</dbReference>
<protein>
    <submittedName>
        <fullName evidence="7">LOW QUALITY PROTEIN: nuclear pore complex protein Nup153-like</fullName>
    </submittedName>
</protein>
<dbReference type="Proteomes" id="UP000248484">
    <property type="component" value="Chromosome 18"/>
</dbReference>
<keyword evidence="2" id="KW-0813">Transport</keyword>
<dbReference type="GO" id="GO:0017056">
    <property type="term" value="F:structural constituent of nuclear pore"/>
    <property type="evidence" value="ECO:0007669"/>
    <property type="project" value="TreeGrafter"/>
</dbReference>
<organism evidence="6 7">
    <name type="scientific">Physeter macrocephalus</name>
    <name type="common">Sperm whale</name>
    <name type="synonym">Physeter catodon</name>
    <dbReference type="NCBI Taxonomy" id="9755"/>
    <lineage>
        <taxon>Eukaryota</taxon>
        <taxon>Metazoa</taxon>
        <taxon>Chordata</taxon>
        <taxon>Craniata</taxon>
        <taxon>Vertebrata</taxon>
        <taxon>Euteleostomi</taxon>
        <taxon>Mammalia</taxon>
        <taxon>Eutheria</taxon>
        <taxon>Laurasiatheria</taxon>
        <taxon>Artiodactyla</taxon>
        <taxon>Whippomorpha</taxon>
        <taxon>Cetacea</taxon>
        <taxon>Odontoceti</taxon>
        <taxon>Physeteridae</taxon>
        <taxon>Physeter</taxon>
    </lineage>
</organism>
<feature type="compositionally biased region" description="Polar residues" evidence="4">
    <location>
        <begin position="355"/>
        <end position="366"/>
    </location>
</feature>
<dbReference type="KEGG" id="pcad:112064336"/>
<feature type="compositionally biased region" description="Low complexity" evidence="4">
    <location>
        <begin position="610"/>
        <end position="642"/>
    </location>
</feature>
<dbReference type="PANTHER" id="PTHR23193">
    <property type="entry name" value="NUCLEAR PORE COMPLEX PROTEIN NUP"/>
    <property type="match status" value="1"/>
</dbReference>